<proteinExistence type="predicted"/>
<dbReference type="EMBL" id="JACHWF010000009">
    <property type="protein sequence ID" value="MBB3010727.1"/>
    <property type="molecule type" value="Genomic_DNA"/>
</dbReference>
<dbReference type="Proteomes" id="UP000578036">
    <property type="component" value="Unassembled WGS sequence"/>
</dbReference>
<name>A0A1C3VXZ3_9BURK</name>
<keyword evidence="2" id="KW-1185">Reference proteome</keyword>
<evidence type="ECO:0000313" key="2">
    <source>
        <dbReference type="Proteomes" id="UP000578036"/>
    </source>
</evidence>
<dbReference type="AlphaFoldDB" id="A0A1C3VXZ3"/>
<protein>
    <recommendedName>
        <fullName evidence="3">DUF2188 domain-containing protein</fullName>
    </recommendedName>
</protein>
<gene>
    <name evidence="1" type="ORF">FHX61_005408</name>
</gene>
<organism evidence="1 2">
    <name type="scientific">Cupriavidus alkaliphilus</name>
    <dbReference type="NCBI Taxonomy" id="942866"/>
    <lineage>
        <taxon>Bacteria</taxon>
        <taxon>Pseudomonadati</taxon>
        <taxon>Pseudomonadota</taxon>
        <taxon>Betaproteobacteria</taxon>
        <taxon>Burkholderiales</taxon>
        <taxon>Burkholderiaceae</taxon>
        <taxon>Cupriavidus</taxon>
    </lineage>
</organism>
<reference evidence="1 2" key="1">
    <citation type="submission" date="2020-08" db="EMBL/GenBank/DDBJ databases">
        <title>Genomic Encyclopedia of Type Strains, Phase IV (KMG-V): Genome sequencing to study the core and pangenomes of soil and plant-associated prokaryotes.</title>
        <authorList>
            <person name="Whitman W."/>
        </authorList>
    </citation>
    <scope>NUCLEOTIDE SEQUENCE [LARGE SCALE GENOMIC DNA]</scope>
    <source>
        <strain evidence="1 2">SLV-2362</strain>
    </source>
</reference>
<evidence type="ECO:0008006" key="3">
    <source>
        <dbReference type="Google" id="ProtNLM"/>
    </source>
</evidence>
<dbReference type="InterPro" id="IPR018691">
    <property type="entry name" value="DUF2188"/>
</dbReference>
<comment type="caution">
    <text evidence="1">The sequence shown here is derived from an EMBL/GenBank/DDBJ whole genome shotgun (WGS) entry which is preliminary data.</text>
</comment>
<dbReference type="RefSeq" id="WP_092316465.1">
    <property type="nucleotide sequence ID" value="NZ_FMAD01000013.1"/>
</dbReference>
<dbReference type="Pfam" id="PF09954">
    <property type="entry name" value="DUF2188"/>
    <property type="match status" value="1"/>
</dbReference>
<sequence>MQARIIRVTPVDSGWTLDSDSFPQPQRFRTLEDAISAGWAQARQQNGELHIHRHDGGLRLRVAAGSTGESQG</sequence>
<accession>A0A1C3VXZ3</accession>
<evidence type="ECO:0000313" key="1">
    <source>
        <dbReference type="EMBL" id="MBB3010727.1"/>
    </source>
</evidence>